<dbReference type="PANTHER" id="PTHR23220:SF133">
    <property type="entry name" value="INTEGRIN ALPHA-PS2"/>
    <property type="match status" value="1"/>
</dbReference>
<feature type="non-terminal residue" evidence="2">
    <location>
        <position position="1"/>
    </location>
</feature>
<protein>
    <submittedName>
        <fullName evidence="2">Uncharacterized protein</fullName>
    </submittedName>
</protein>
<organism evidence="2">
    <name type="scientific">marine metagenome</name>
    <dbReference type="NCBI Taxonomy" id="408172"/>
    <lineage>
        <taxon>unclassified sequences</taxon>
        <taxon>metagenomes</taxon>
        <taxon>ecological metagenomes</taxon>
    </lineage>
</organism>
<reference evidence="2" key="1">
    <citation type="submission" date="2018-05" db="EMBL/GenBank/DDBJ databases">
        <authorList>
            <person name="Lanie J.A."/>
            <person name="Ng W.-L."/>
            <person name="Kazmierczak K.M."/>
            <person name="Andrzejewski T.M."/>
            <person name="Davidsen T.M."/>
            <person name="Wayne K.J."/>
            <person name="Tettelin H."/>
            <person name="Glass J.I."/>
            <person name="Rusch D."/>
            <person name="Podicherti R."/>
            <person name="Tsui H.-C.T."/>
            <person name="Winkler M.E."/>
        </authorList>
    </citation>
    <scope>NUCLEOTIDE SEQUENCE</scope>
</reference>
<dbReference type="PROSITE" id="PS51470">
    <property type="entry name" value="FG_GAP"/>
    <property type="match status" value="1"/>
</dbReference>
<dbReference type="PRINTS" id="PR01185">
    <property type="entry name" value="INTEGRINA"/>
</dbReference>
<gene>
    <name evidence="2" type="ORF">METZ01_LOCUS488092</name>
</gene>
<dbReference type="GO" id="GO:0009897">
    <property type="term" value="C:external side of plasma membrane"/>
    <property type="evidence" value="ECO:0007669"/>
    <property type="project" value="TreeGrafter"/>
</dbReference>
<dbReference type="GO" id="GO:0033627">
    <property type="term" value="P:cell adhesion mediated by integrin"/>
    <property type="evidence" value="ECO:0007669"/>
    <property type="project" value="TreeGrafter"/>
</dbReference>
<name>A0A383CUD2_9ZZZZ</name>
<evidence type="ECO:0000313" key="2">
    <source>
        <dbReference type="EMBL" id="SVE35238.1"/>
    </source>
</evidence>
<dbReference type="GO" id="GO:0007160">
    <property type="term" value="P:cell-matrix adhesion"/>
    <property type="evidence" value="ECO:0007669"/>
    <property type="project" value="TreeGrafter"/>
</dbReference>
<dbReference type="PANTHER" id="PTHR23220">
    <property type="entry name" value="INTEGRIN ALPHA"/>
    <property type="match status" value="1"/>
</dbReference>
<dbReference type="InterPro" id="IPR028994">
    <property type="entry name" value="Integrin_alpha_N"/>
</dbReference>
<accession>A0A383CUD2</accession>
<dbReference type="GO" id="GO:0005178">
    <property type="term" value="F:integrin binding"/>
    <property type="evidence" value="ECO:0007669"/>
    <property type="project" value="TreeGrafter"/>
</dbReference>
<sequence>DFLVTAYVADVNDTNSGAFYLISGGTGSRLNQGNPVSGDGLRSMLGYSFALLGEHRHPGTGNADGIVKFAVGAPFDSTLFPWGGKVSIYRYDAASDVVIEETAIYGDAPGEAFGAGLGAFDDDGDGYLELAVGAVGANSLGGEVHILRGNWAGNSFEMEHLDTLAGGAPGDLFGYSILSAGDVFHNDGRHELLVGAPYADMSGSLQGAIVLFLNHNLVLALTSGENNALFGWDIDGGLD</sequence>
<feature type="non-terminal residue" evidence="2">
    <location>
        <position position="239"/>
    </location>
</feature>
<dbReference type="SMART" id="SM00191">
    <property type="entry name" value="Int_alpha"/>
    <property type="match status" value="3"/>
</dbReference>
<dbReference type="InterPro" id="IPR013519">
    <property type="entry name" value="Int_alpha_beta-p"/>
</dbReference>
<dbReference type="InterPro" id="IPR000413">
    <property type="entry name" value="Integrin_alpha"/>
</dbReference>
<evidence type="ECO:0000256" key="1">
    <source>
        <dbReference type="ARBA" id="ARBA00023180"/>
    </source>
</evidence>
<dbReference type="SUPFAM" id="SSF69318">
    <property type="entry name" value="Integrin alpha N-terminal domain"/>
    <property type="match status" value="1"/>
</dbReference>
<dbReference type="AlphaFoldDB" id="A0A383CUD2"/>
<keyword evidence="1" id="KW-0325">Glycoprotein</keyword>
<dbReference type="GO" id="GO:0098609">
    <property type="term" value="P:cell-cell adhesion"/>
    <property type="evidence" value="ECO:0007669"/>
    <property type="project" value="TreeGrafter"/>
</dbReference>
<dbReference type="EMBL" id="UINC01211371">
    <property type="protein sequence ID" value="SVE35238.1"/>
    <property type="molecule type" value="Genomic_DNA"/>
</dbReference>
<dbReference type="Gene3D" id="2.130.10.130">
    <property type="entry name" value="Integrin alpha, N-terminal"/>
    <property type="match status" value="2"/>
</dbReference>
<dbReference type="GO" id="GO:0007229">
    <property type="term" value="P:integrin-mediated signaling pathway"/>
    <property type="evidence" value="ECO:0007669"/>
    <property type="project" value="TreeGrafter"/>
</dbReference>
<proteinExistence type="predicted"/>
<dbReference type="GO" id="GO:0008305">
    <property type="term" value="C:integrin complex"/>
    <property type="evidence" value="ECO:0007669"/>
    <property type="project" value="InterPro"/>
</dbReference>